<evidence type="ECO:0000313" key="6">
    <source>
        <dbReference type="EMBL" id="GIF60565.1"/>
    </source>
</evidence>
<evidence type="ECO:0000259" key="5">
    <source>
        <dbReference type="PROSITE" id="PS01124"/>
    </source>
</evidence>
<proteinExistence type="predicted"/>
<evidence type="ECO:0000256" key="4">
    <source>
        <dbReference type="SAM" id="MobiDB-lite"/>
    </source>
</evidence>
<dbReference type="EMBL" id="BONC01000070">
    <property type="protein sequence ID" value="GIF60565.1"/>
    <property type="molecule type" value="Genomic_DNA"/>
</dbReference>
<keyword evidence="7" id="KW-1185">Reference proteome</keyword>
<evidence type="ECO:0000313" key="7">
    <source>
        <dbReference type="Proteomes" id="UP000624325"/>
    </source>
</evidence>
<keyword evidence="2" id="KW-0238">DNA-binding</keyword>
<dbReference type="Proteomes" id="UP000624325">
    <property type="component" value="Unassembled WGS sequence"/>
</dbReference>
<name>A0ABQ4CE29_9ACTN</name>
<feature type="region of interest" description="Disordered" evidence="4">
    <location>
        <begin position="284"/>
        <end position="313"/>
    </location>
</feature>
<organism evidence="6 7">
    <name type="scientific">Asanoa iriomotensis</name>
    <dbReference type="NCBI Taxonomy" id="234613"/>
    <lineage>
        <taxon>Bacteria</taxon>
        <taxon>Bacillati</taxon>
        <taxon>Actinomycetota</taxon>
        <taxon>Actinomycetes</taxon>
        <taxon>Micromonosporales</taxon>
        <taxon>Micromonosporaceae</taxon>
        <taxon>Asanoa</taxon>
    </lineage>
</organism>
<dbReference type="InterPro" id="IPR018062">
    <property type="entry name" value="HTH_AraC-typ_CS"/>
</dbReference>
<comment type="caution">
    <text evidence="6">The sequence shown here is derived from an EMBL/GenBank/DDBJ whole genome shotgun (WGS) entry which is preliminary data.</text>
</comment>
<dbReference type="PROSITE" id="PS01124">
    <property type="entry name" value="HTH_ARAC_FAMILY_2"/>
    <property type="match status" value="1"/>
</dbReference>
<gene>
    <name evidence="6" type="ORF">Air01nite_66600</name>
</gene>
<protein>
    <submittedName>
        <fullName evidence="6">AraC family transcriptional regulator</fullName>
    </submittedName>
</protein>
<dbReference type="PROSITE" id="PS00041">
    <property type="entry name" value="HTH_ARAC_FAMILY_1"/>
    <property type="match status" value="1"/>
</dbReference>
<keyword evidence="1" id="KW-0805">Transcription regulation</keyword>
<reference evidence="6 7" key="1">
    <citation type="submission" date="2021-01" db="EMBL/GenBank/DDBJ databases">
        <title>Whole genome shotgun sequence of Asanoa iriomotensis NBRC 100142.</title>
        <authorList>
            <person name="Komaki H."/>
            <person name="Tamura T."/>
        </authorList>
    </citation>
    <scope>NUCLEOTIDE SEQUENCE [LARGE SCALE GENOMIC DNA]</scope>
    <source>
        <strain evidence="6 7">NBRC 100142</strain>
    </source>
</reference>
<dbReference type="SUPFAM" id="SSF46689">
    <property type="entry name" value="Homeodomain-like"/>
    <property type="match status" value="2"/>
</dbReference>
<dbReference type="RefSeq" id="WP_203707383.1">
    <property type="nucleotide sequence ID" value="NZ_BAAALU010000002.1"/>
</dbReference>
<keyword evidence="3" id="KW-0804">Transcription</keyword>
<dbReference type="InterPro" id="IPR050204">
    <property type="entry name" value="AraC_XylS_family_regulators"/>
</dbReference>
<dbReference type="InterPro" id="IPR009057">
    <property type="entry name" value="Homeodomain-like_sf"/>
</dbReference>
<feature type="domain" description="HTH araC/xylS-type" evidence="5">
    <location>
        <begin position="187"/>
        <end position="288"/>
    </location>
</feature>
<evidence type="ECO:0000256" key="2">
    <source>
        <dbReference type="ARBA" id="ARBA00023125"/>
    </source>
</evidence>
<dbReference type="Gene3D" id="1.10.10.60">
    <property type="entry name" value="Homeodomain-like"/>
    <property type="match status" value="1"/>
</dbReference>
<dbReference type="PANTHER" id="PTHR46796">
    <property type="entry name" value="HTH-TYPE TRANSCRIPTIONAL ACTIVATOR RHAS-RELATED"/>
    <property type="match status" value="1"/>
</dbReference>
<evidence type="ECO:0000256" key="1">
    <source>
        <dbReference type="ARBA" id="ARBA00023015"/>
    </source>
</evidence>
<dbReference type="SMART" id="SM00342">
    <property type="entry name" value="HTH_ARAC"/>
    <property type="match status" value="1"/>
</dbReference>
<sequence>MPDEHERRRPDGTVQGTWHFLNRRCGLPSYVVRCLEDGRSFSAPMVEETGRIILGRSGGYLRRVNGREVFADRTSALVIRPGDELRVAHPLGCGDTYTVVELSPADLNRLTSDERWLSGPSWDGVVDDRVDLAHRGLDAASRHGMDAFEAAERTVRLVDSVLTASWQGPDDLQRAVGRRPATEAAHRKLVYRAREVLVEEGFTLGLTEVAAKVNCSPHHLSRVFHRVTGQSLTAHRHRLRIQAVLDAIAEGERDLRTIAATHGFADQAHLTRVVRERLGRSPSAVRDLLSGGSGGLAESSTDVQRGPRVARRA</sequence>
<accession>A0ABQ4CE29</accession>
<dbReference type="InterPro" id="IPR018060">
    <property type="entry name" value="HTH_AraC"/>
</dbReference>
<evidence type="ECO:0000256" key="3">
    <source>
        <dbReference type="ARBA" id="ARBA00023163"/>
    </source>
</evidence>
<dbReference type="Pfam" id="PF12833">
    <property type="entry name" value="HTH_18"/>
    <property type="match status" value="1"/>
</dbReference>